<name>A0ABR2G879_9ROSI</name>
<feature type="compositionally biased region" description="Polar residues" evidence="1">
    <location>
        <begin position="47"/>
        <end position="64"/>
    </location>
</feature>
<dbReference type="EMBL" id="JBBPBM010000002">
    <property type="protein sequence ID" value="KAK8596790.1"/>
    <property type="molecule type" value="Genomic_DNA"/>
</dbReference>
<dbReference type="Proteomes" id="UP001472677">
    <property type="component" value="Unassembled WGS sequence"/>
</dbReference>
<gene>
    <name evidence="2" type="ORF">V6N12_065269</name>
</gene>
<protein>
    <submittedName>
        <fullName evidence="2">Uncharacterized protein</fullName>
    </submittedName>
</protein>
<reference evidence="2 3" key="1">
    <citation type="journal article" date="2024" name="G3 (Bethesda)">
        <title>Genome assembly of Hibiscus sabdariffa L. provides insights into metabolisms of medicinal natural products.</title>
        <authorList>
            <person name="Kim T."/>
        </authorList>
    </citation>
    <scope>NUCLEOTIDE SEQUENCE [LARGE SCALE GENOMIC DNA]</scope>
    <source>
        <strain evidence="2">TK-2024</strain>
        <tissue evidence="2">Old leaves</tissue>
    </source>
</reference>
<evidence type="ECO:0000313" key="2">
    <source>
        <dbReference type="EMBL" id="KAK8596790.1"/>
    </source>
</evidence>
<accession>A0ABR2G879</accession>
<organism evidence="2 3">
    <name type="scientific">Hibiscus sabdariffa</name>
    <name type="common">roselle</name>
    <dbReference type="NCBI Taxonomy" id="183260"/>
    <lineage>
        <taxon>Eukaryota</taxon>
        <taxon>Viridiplantae</taxon>
        <taxon>Streptophyta</taxon>
        <taxon>Embryophyta</taxon>
        <taxon>Tracheophyta</taxon>
        <taxon>Spermatophyta</taxon>
        <taxon>Magnoliopsida</taxon>
        <taxon>eudicotyledons</taxon>
        <taxon>Gunneridae</taxon>
        <taxon>Pentapetalae</taxon>
        <taxon>rosids</taxon>
        <taxon>malvids</taxon>
        <taxon>Malvales</taxon>
        <taxon>Malvaceae</taxon>
        <taxon>Malvoideae</taxon>
        <taxon>Hibiscus</taxon>
    </lineage>
</organism>
<evidence type="ECO:0000256" key="1">
    <source>
        <dbReference type="SAM" id="MobiDB-lite"/>
    </source>
</evidence>
<evidence type="ECO:0000313" key="3">
    <source>
        <dbReference type="Proteomes" id="UP001472677"/>
    </source>
</evidence>
<keyword evidence="3" id="KW-1185">Reference proteome</keyword>
<proteinExistence type="predicted"/>
<feature type="region of interest" description="Disordered" evidence="1">
    <location>
        <begin position="47"/>
        <end position="66"/>
    </location>
</feature>
<comment type="caution">
    <text evidence="2">The sequence shown here is derived from an EMBL/GenBank/DDBJ whole genome shotgun (WGS) entry which is preliminary data.</text>
</comment>
<sequence>MSFSSFNILFGLKDPNIVVEFFLVNMVLSRLSWSEFSRLLNSNFSKNKNGHQSWTESHPTSNRTLGPRIGHVAAAGDSLHYWKTECTPYVFEQWSQMLTGHDRDSSWALQGQG</sequence>